<evidence type="ECO:0000259" key="6">
    <source>
        <dbReference type="PROSITE" id="PS50249"/>
    </source>
</evidence>
<dbReference type="PANTHER" id="PTHR30471">
    <property type="entry name" value="DNA REPAIR PROTEIN RADC"/>
    <property type="match status" value="1"/>
</dbReference>
<reference evidence="8" key="1">
    <citation type="journal article" date="2019" name="Int. J. Syst. Evol. Microbiol.">
        <title>The Global Catalogue of Microorganisms (GCM) 10K type strain sequencing project: providing services to taxonomists for standard genome sequencing and annotation.</title>
        <authorList>
            <consortium name="The Broad Institute Genomics Platform"/>
            <consortium name="The Broad Institute Genome Sequencing Center for Infectious Disease"/>
            <person name="Wu L."/>
            <person name="Ma J."/>
        </authorList>
    </citation>
    <scope>NUCLEOTIDE SEQUENCE [LARGE SCALE GENOMIC DNA]</scope>
    <source>
        <strain evidence="8">CGMCC 1.16275</strain>
    </source>
</reference>
<dbReference type="EMBL" id="JBHUDY010000001">
    <property type="protein sequence ID" value="MFD1610836.1"/>
    <property type="molecule type" value="Genomic_DNA"/>
</dbReference>
<evidence type="ECO:0000256" key="3">
    <source>
        <dbReference type="ARBA" id="ARBA00022801"/>
    </source>
</evidence>
<dbReference type="InterPro" id="IPR025657">
    <property type="entry name" value="RadC_JAB"/>
</dbReference>
<protein>
    <submittedName>
        <fullName evidence="7">JAB domain-containing protein</fullName>
    </submittedName>
</protein>
<keyword evidence="2" id="KW-0479">Metal-binding</keyword>
<evidence type="ECO:0000313" key="7">
    <source>
        <dbReference type="EMBL" id="MFD1610836.1"/>
    </source>
</evidence>
<dbReference type="Pfam" id="PF04002">
    <property type="entry name" value="RadC"/>
    <property type="match status" value="1"/>
</dbReference>
<dbReference type="RefSeq" id="WP_380886893.1">
    <property type="nucleotide sequence ID" value="NZ_JBHUDY010000001.1"/>
</dbReference>
<organism evidence="7 8">
    <name type="scientific">Sphingomonas tabacisoli</name>
    <dbReference type="NCBI Taxonomy" id="2249466"/>
    <lineage>
        <taxon>Bacteria</taxon>
        <taxon>Pseudomonadati</taxon>
        <taxon>Pseudomonadota</taxon>
        <taxon>Alphaproteobacteria</taxon>
        <taxon>Sphingomonadales</taxon>
        <taxon>Sphingomonadaceae</taxon>
        <taxon>Sphingomonas</taxon>
    </lineage>
</organism>
<feature type="domain" description="MPN" evidence="6">
    <location>
        <begin position="50"/>
        <end position="172"/>
    </location>
</feature>
<evidence type="ECO:0000313" key="8">
    <source>
        <dbReference type="Proteomes" id="UP001597115"/>
    </source>
</evidence>
<evidence type="ECO:0000256" key="2">
    <source>
        <dbReference type="ARBA" id="ARBA00022723"/>
    </source>
</evidence>
<evidence type="ECO:0000256" key="4">
    <source>
        <dbReference type="ARBA" id="ARBA00022833"/>
    </source>
</evidence>
<dbReference type="Gene3D" id="3.40.140.10">
    <property type="entry name" value="Cytidine Deaminase, domain 2"/>
    <property type="match status" value="1"/>
</dbReference>
<dbReference type="InterPro" id="IPR020891">
    <property type="entry name" value="UPF0758_CS"/>
</dbReference>
<comment type="caution">
    <text evidence="7">The sequence shown here is derived from an EMBL/GenBank/DDBJ whole genome shotgun (WGS) entry which is preliminary data.</text>
</comment>
<keyword evidence="1" id="KW-0645">Protease</keyword>
<keyword evidence="8" id="KW-1185">Reference proteome</keyword>
<evidence type="ECO:0000256" key="1">
    <source>
        <dbReference type="ARBA" id="ARBA00022670"/>
    </source>
</evidence>
<keyword evidence="4" id="KW-0862">Zinc</keyword>
<accession>A0ABW4HZX7</accession>
<dbReference type="InterPro" id="IPR001405">
    <property type="entry name" value="UPF0758"/>
</dbReference>
<gene>
    <name evidence="7" type="ORF">ACFSCW_03360</name>
</gene>
<dbReference type="Proteomes" id="UP001597115">
    <property type="component" value="Unassembled WGS sequence"/>
</dbReference>
<sequence>MSRIWVGRARSAFGSLTAIRQMALPTKVYHYDLMGGKRNGRPGGGIVGRRLDCPEGAARYLCRTIGHSPVEHLSVIYLCPDNAVLGEEIYSDQSAAQVTVVLRQIVKCALGLNAQRLVFGHNHPSGDPEPSRDDVHLTGLAWRTCRAIEITMLDHIVVAGDRWVSMLRRGMM</sequence>
<dbReference type="PANTHER" id="PTHR30471:SF3">
    <property type="entry name" value="UPF0758 PROTEIN YEES-RELATED"/>
    <property type="match status" value="1"/>
</dbReference>
<keyword evidence="5" id="KW-0482">Metalloprotease</keyword>
<dbReference type="InterPro" id="IPR037518">
    <property type="entry name" value="MPN"/>
</dbReference>
<name>A0ABW4HZX7_9SPHN</name>
<proteinExistence type="predicted"/>
<dbReference type="PROSITE" id="PS01302">
    <property type="entry name" value="UPF0758"/>
    <property type="match status" value="1"/>
</dbReference>
<dbReference type="PROSITE" id="PS50249">
    <property type="entry name" value="MPN"/>
    <property type="match status" value="1"/>
</dbReference>
<keyword evidence="3" id="KW-0378">Hydrolase</keyword>
<evidence type="ECO:0000256" key="5">
    <source>
        <dbReference type="ARBA" id="ARBA00023049"/>
    </source>
</evidence>